<proteinExistence type="predicted"/>
<protein>
    <submittedName>
        <fullName evidence="1">Uncharacterized protein</fullName>
    </submittedName>
</protein>
<sequence length="819" mass="92707">MAKDIIQLLELRKDIIDPYKTSMHIYLTDRVALLRLRGTYLISHPFIAYSYNGFPFISSAPFVYRYRDSINAYNTVMDQYALDPLRIDYSDCRVYPLNISSAIVTNFDNIPLSIISSSIDRGLEVKPIDGIATGVDVYPIGFENRVVFLDGNRNQKIYKMVVKDTDIEFIEHCYCDSLSALRHNHYKALVCFNSNTEASVLISDGLYGIEFPLDRDISISSNAILYLYSNIAYIELSNNGVIAYYKNGLCNTIEFNRHLKPLALLSNNSILGFAKNFLTLYSIDEEREFSLISTRLEDVYNVSVDPHRNLALLSTSKGIYIFDLDNLSFVMIPSSRRVLGYISGDYMVLLRGDSIEIYFIEMGSSIHLERILSSHSYIARCSSIGKGIITCIDRIGRIAFIDLRYIDRYIDRHPHLLRDVSTNVSVTLPDAALHTPLKFEGYRELPYSIHRVDSLRSIATIAIDSRFGNSDTFSLGIQGLLREYRVSISRNRKIEVHSKRPPEIQLHKMYIVNREASSSIVIPPKSLGEAINGKTFLLVKEGGIVRGVFKNGIVKFDVDSRISANDSIYVAKEVGNAILGQMIKSSYINIIDMDSIVNTISNAKGGNVSICIDTAPLERADMELSSIEVICSNRVIRSSSSCTDISPCNDILAILVEVALDRQRKDTTTILLQYNRKFYTEFTEGLNLQLSKDPHLRVRIPHRCMYNDNTHLRYNNGLKIHVNIINRCTDLPIHIISQDSLHRIEPGKALRLELPFNLDEIIKGYTNFIVIEPGSMKLIRIDIPLKNLILYTNRIALKIATLLGIRSSVQKHSHGSSPD</sequence>
<organism evidence="1">
    <name type="scientific">Ignisphaera aggregans</name>
    <dbReference type="NCBI Taxonomy" id="334771"/>
    <lineage>
        <taxon>Archaea</taxon>
        <taxon>Thermoproteota</taxon>
        <taxon>Thermoprotei</taxon>
        <taxon>Desulfurococcales</taxon>
        <taxon>Desulfurococcaceae</taxon>
        <taxon>Ignisphaera</taxon>
    </lineage>
</organism>
<evidence type="ECO:0000313" key="1">
    <source>
        <dbReference type="EMBL" id="HGQ19008.1"/>
    </source>
</evidence>
<accession>A0A7J3JSE7</accession>
<reference evidence="1" key="1">
    <citation type="journal article" date="2020" name="mSystems">
        <title>Genome- and Community-Level Interaction Insights into Carbon Utilization and Element Cycling Functions of Hydrothermarchaeota in Hydrothermal Sediment.</title>
        <authorList>
            <person name="Zhou Z."/>
            <person name="Liu Y."/>
            <person name="Xu W."/>
            <person name="Pan J."/>
            <person name="Luo Z.H."/>
            <person name="Li M."/>
        </authorList>
    </citation>
    <scope>NUCLEOTIDE SEQUENCE [LARGE SCALE GENOMIC DNA]</scope>
    <source>
        <strain evidence="1">SpSt-657</strain>
    </source>
</reference>
<dbReference type="AlphaFoldDB" id="A0A7J3JSE7"/>
<comment type="caution">
    <text evidence="1">The sequence shown here is derived from an EMBL/GenBank/DDBJ whole genome shotgun (WGS) entry which is preliminary data.</text>
</comment>
<name>A0A7J3JSE7_9CREN</name>
<dbReference type="EMBL" id="DTBZ01000158">
    <property type="protein sequence ID" value="HGQ19008.1"/>
    <property type="molecule type" value="Genomic_DNA"/>
</dbReference>
<gene>
    <name evidence="1" type="ORF">ENU30_08590</name>
</gene>